<dbReference type="Gene3D" id="3.30.450.20">
    <property type="entry name" value="PAS domain"/>
    <property type="match status" value="2"/>
</dbReference>
<dbReference type="Pfam" id="PF00512">
    <property type="entry name" value="HisKA"/>
    <property type="match status" value="1"/>
</dbReference>
<evidence type="ECO:0000256" key="1">
    <source>
        <dbReference type="ARBA" id="ARBA00000085"/>
    </source>
</evidence>
<dbReference type="InterPro" id="IPR000014">
    <property type="entry name" value="PAS"/>
</dbReference>
<dbReference type="PROSITE" id="PS50113">
    <property type="entry name" value="PAC"/>
    <property type="match status" value="2"/>
</dbReference>
<dbReference type="InterPro" id="IPR000700">
    <property type="entry name" value="PAS-assoc_C"/>
</dbReference>
<gene>
    <name evidence="10" type="ORF">OGM63_10630</name>
</gene>
<comment type="caution">
    <text evidence="10">The sequence shown here is derived from an EMBL/GenBank/DDBJ whole genome shotgun (WGS) entry which is preliminary data.</text>
</comment>
<dbReference type="SUPFAM" id="SSF55785">
    <property type="entry name" value="PYP-like sensor domain (PAS domain)"/>
    <property type="match status" value="2"/>
</dbReference>
<dbReference type="SMART" id="SM00388">
    <property type="entry name" value="HisKA"/>
    <property type="match status" value="1"/>
</dbReference>
<dbReference type="CDD" id="cd00130">
    <property type="entry name" value="PAS"/>
    <property type="match status" value="1"/>
</dbReference>
<evidence type="ECO:0000256" key="4">
    <source>
        <dbReference type="ARBA" id="ARBA00022679"/>
    </source>
</evidence>
<keyword evidence="11" id="KW-1185">Reference proteome</keyword>
<dbReference type="EMBL" id="JAOWRF010000157">
    <property type="protein sequence ID" value="MCV3213964.1"/>
    <property type="molecule type" value="Genomic_DNA"/>
</dbReference>
<keyword evidence="5" id="KW-0418">Kinase</keyword>
<feature type="compositionally biased region" description="Polar residues" evidence="6">
    <location>
        <begin position="328"/>
        <end position="339"/>
    </location>
</feature>
<feature type="domain" description="Histidine kinase" evidence="7">
    <location>
        <begin position="175"/>
        <end position="339"/>
    </location>
</feature>
<name>A0ABT3AXW3_9CYAN</name>
<evidence type="ECO:0000256" key="5">
    <source>
        <dbReference type="ARBA" id="ARBA00022777"/>
    </source>
</evidence>
<evidence type="ECO:0000256" key="6">
    <source>
        <dbReference type="SAM" id="MobiDB-lite"/>
    </source>
</evidence>
<dbReference type="PANTHER" id="PTHR43304:SF1">
    <property type="entry name" value="PAC DOMAIN-CONTAINING PROTEIN"/>
    <property type="match status" value="1"/>
</dbReference>
<dbReference type="SUPFAM" id="SSF55874">
    <property type="entry name" value="ATPase domain of HSP90 chaperone/DNA topoisomerase II/histidine kinase"/>
    <property type="match status" value="1"/>
</dbReference>
<dbReference type="InterPro" id="IPR005467">
    <property type="entry name" value="His_kinase_dom"/>
</dbReference>
<accession>A0ABT3AXW3</accession>
<dbReference type="NCBIfam" id="TIGR00229">
    <property type="entry name" value="sensory_box"/>
    <property type="match status" value="2"/>
</dbReference>
<dbReference type="RefSeq" id="WP_263745497.1">
    <property type="nucleotide sequence ID" value="NZ_JAOWRF010000157.1"/>
</dbReference>
<dbReference type="EC" id="2.7.13.3" evidence="2"/>
<dbReference type="SMART" id="SM00091">
    <property type="entry name" value="PAS"/>
    <property type="match status" value="1"/>
</dbReference>
<dbReference type="Gene3D" id="3.30.565.10">
    <property type="entry name" value="Histidine kinase-like ATPase, C-terminal domain"/>
    <property type="match status" value="1"/>
</dbReference>
<dbReference type="SUPFAM" id="SSF47384">
    <property type="entry name" value="Homodimeric domain of signal transducing histidine kinase"/>
    <property type="match status" value="1"/>
</dbReference>
<dbReference type="PROSITE" id="PS50112">
    <property type="entry name" value="PAS"/>
    <property type="match status" value="1"/>
</dbReference>
<dbReference type="InterPro" id="IPR052162">
    <property type="entry name" value="Sensor_kinase/Photoreceptor"/>
</dbReference>
<feature type="compositionally biased region" description="Basic and acidic residues" evidence="6">
    <location>
        <begin position="314"/>
        <end position="327"/>
    </location>
</feature>
<dbReference type="PANTHER" id="PTHR43304">
    <property type="entry name" value="PHYTOCHROME-LIKE PROTEIN CPH1"/>
    <property type="match status" value="1"/>
</dbReference>
<evidence type="ECO:0000259" key="8">
    <source>
        <dbReference type="PROSITE" id="PS50112"/>
    </source>
</evidence>
<comment type="catalytic activity">
    <reaction evidence="1">
        <text>ATP + protein L-histidine = ADP + protein N-phospho-L-histidine.</text>
        <dbReference type="EC" id="2.7.13.3"/>
    </reaction>
</comment>
<proteinExistence type="predicted"/>
<protein>
    <recommendedName>
        <fullName evidence="2">histidine kinase</fullName>
        <ecNumber evidence="2">2.7.13.3</ecNumber>
    </recommendedName>
</protein>
<evidence type="ECO:0000259" key="9">
    <source>
        <dbReference type="PROSITE" id="PS50113"/>
    </source>
</evidence>
<feature type="domain" description="PAC" evidence="9">
    <location>
        <begin position="119"/>
        <end position="171"/>
    </location>
</feature>
<dbReference type="InterPro" id="IPR003661">
    <property type="entry name" value="HisK_dim/P_dom"/>
</dbReference>
<organism evidence="10 11">
    <name type="scientific">Plectonema radiosum NIES-515</name>
    <dbReference type="NCBI Taxonomy" id="2986073"/>
    <lineage>
        <taxon>Bacteria</taxon>
        <taxon>Bacillati</taxon>
        <taxon>Cyanobacteriota</taxon>
        <taxon>Cyanophyceae</taxon>
        <taxon>Oscillatoriophycideae</taxon>
        <taxon>Oscillatoriales</taxon>
        <taxon>Microcoleaceae</taxon>
        <taxon>Plectonema</taxon>
    </lineage>
</organism>
<evidence type="ECO:0000259" key="7">
    <source>
        <dbReference type="PROSITE" id="PS50109"/>
    </source>
</evidence>
<feature type="domain" description="PAS" evidence="8">
    <location>
        <begin position="46"/>
        <end position="117"/>
    </location>
</feature>
<evidence type="ECO:0000313" key="10">
    <source>
        <dbReference type="EMBL" id="MCV3213964.1"/>
    </source>
</evidence>
<evidence type="ECO:0000313" key="11">
    <source>
        <dbReference type="Proteomes" id="UP001526143"/>
    </source>
</evidence>
<keyword evidence="4" id="KW-0808">Transferase</keyword>
<keyword evidence="3" id="KW-0597">Phosphoprotein</keyword>
<evidence type="ECO:0000256" key="3">
    <source>
        <dbReference type="ARBA" id="ARBA00022553"/>
    </source>
</evidence>
<feature type="non-terminal residue" evidence="10">
    <location>
        <position position="339"/>
    </location>
</feature>
<evidence type="ECO:0000256" key="2">
    <source>
        <dbReference type="ARBA" id="ARBA00012438"/>
    </source>
</evidence>
<dbReference type="Gene3D" id="1.10.287.130">
    <property type="match status" value="1"/>
</dbReference>
<dbReference type="Proteomes" id="UP001526143">
    <property type="component" value="Unassembled WGS sequence"/>
</dbReference>
<dbReference type="InterPro" id="IPR036097">
    <property type="entry name" value="HisK_dim/P_sf"/>
</dbReference>
<dbReference type="InterPro" id="IPR013655">
    <property type="entry name" value="PAS_fold_3"/>
</dbReference>
<dbReference type="PROSITE" id="PS50109">
    <property type="entry name" value="HIS_KIN"/>
    <property type="match status" value="1"/>
</dbReference>
<feature type="domain" description="PAC" evidence="9">
    <location>
        <begin position="1"/>
        <end position="35"/>
    </location>
</feature>
<feature type="region of interest" description="Disordered" evidence="6">
    <location>
        <begin position="314"/>
        <end position="339"/>
    </location>
</feature>
<sequence length="339" mass="37870">MSVSLVPDAQGQPSYFVAQIQDITDRKQTEAALDDRKLAYPALRSCEDEFRVLSEASPVGIFRVNPQGGCIYTNPRAQAICGYTFEEALGHGWINFVHPEDRQLHFSRWLQAVTANQEFMGEVRSLHRDGIIRFCRIKTAPIFSDQKELIGHVGTIEDITEMRAIEKMKNEFISVVSHELRTPLASIRGSLGLLASGRLDNQPQKARRMLEIAALDTERLVRLVNQILDLERLESGKIVLAKHSCNVATLMQQAIEAVQCFAEEANITLTVFPLSIEIFVDSDRIIQTLVNLLANAVKFSPSGSTVILSAEVQNDNKDSKETPRRLQGDTQNIGNIFPP</sequence>
<reference evidence="10 11" key="1">
    <citation type="submission" date="2022-10" db="EMBL/GenBank/DDBJ databases">
        <title>Identification of biosynthetic pathway for the production of the potent trypsin inhibitor radiosumin.</title>
        <authorList>
            <person name="Fewer D.P."/>
            <person name="Delbaje E."/>
            <person name="Ouyang X."/>
            <person name="Agostino P.D."/>
            <person name="Wahlsten M."/>
            <person name="Jokela J."/>
            <person name="Permi P."/>
            <person name="Haapaniemi E."/>
            <person name="Koistinen H."/>
        </authorList>
    </citation>
    <scope>NUCLEOTIDE SEQUENCE [LARGE SCALE GENOMIC DNA]</scope>
    <source>
        <strain evidence="10 11">NIES-515</strain>
    </source>
</reference>
<dbReference type="InterPro" id="IPR036890">
    <property type="entry name" value="HATPase_C_sf"/>
</dbReference>
<dbReference type="InterPro" id="IPR035965">
    <property type="entry name" value="PAS-like_dom_sf"/>
</dbReference>
<dbReference type="Pfam" id="PF08447">
    <property type="entry name" value="PAS_3"/>
    <property type="match status" value="1"/>
</dbReference>
<dbReference type="CDD" id="cd00082">
    <property type="entry name" value="HisKA"/>
    <property type="match status" value="1"/>
</dbReference>